<feature type="domain" description="Hypervirulence associated protein TUDOR" evidence="1">
    <location>
        <begin position="8"/>
        <end position="59"/>
    </location>
</feature>
<dbReference type="InterPro" id="IPR032675">
    <property type="entry name" value="LRR_dom_sf"/>
</dbReference>
<dbReference type="Gene3D" id="3.80.10.10">
    <property type="entry name" value="Ribonuclease Inhibitor"/>
    <property type="match status" value="1"/>
</dbReference>
<proteinExistence type="predicted"/>
<dbReference type="STRING" id="743788.S8DV07"/>
<reference evidence="2 3" key="1">
    <citation type="journal article" date="2012" name="Science">
        <title>The Paleozoic origin of enzymatic lignin decomposition reconstructed from 31 fungal genomes.</title>
        <authorList>
            <person name="Floudas D."/>
            <person name="Binder M."/>
            <person name="Riley R."/>
            <person name="Barry K."/>
            <person name="Blanchette R.A."/>
            <person name="Henrissat B."/>
            <person name="Martinez A.T."/>
            <person name="Otillar R."/>
            <person name="Spatafora J.W."/>
            <person name="Yadav J.S."/>
            <person name="Aerts A."/>
            <person name="Benoit I."/>
            <person name="Boyd A."/>
            <person name="Carlson A."/>
            <person name="Copeland A."/>
            <person name="Coutinho P.M."/>
            <person name="de Vries R.P."/>
            <person name="Ferreira P."/>
            <person name="Findley K."/>
            <person name="Foster B."/>
            <person name="Gaskell J."/>
            <person name="Glotzer D."/>
            <person name="Gorecki P."/>
            <person name="Heitman J."/>
            <person name="Hesse C."/>
            <person name="Hori C."/>
            <person name="Igarashi K."/>
            <person name="Jurgens J.A."/>
            <person name="Kallen N."/>
            <person name="Kersten P."/>
            <person name="Kohler A."/>
            <person name="Kuees U."/>
            <person name="Kumar T.K.A."/>
            <person name="Kuo A."/>
            <person name="LaButti K."/>
            <person name="Larrondo L.F."/>
            <person name="Lindquist E."/>
            <person name="Ling A."/>
            <person name="Lombard V."/>
            <person name="Lucas S."/>
            <person name="Lundell T."/>
            <person name="Martin R."/>
            <person name="McLaughlin D.J."/>
            <person name="Morgenstern I."/>
            <person name="Morin E."/>
            <person name="Murat C."/>
            <person name="Nagy L.G."/>
            <person name="Nolan M."/>
            <person name="Ohm R.A."/>
            <person name="Patyshakuliyeva A."/>
            <person name="Rokas A."/>
            <person name="Ruiz-Duenas F.J."/>
            <person name="Sabat G."/>
            <person name="Salamov A."/>
            <person name="Samejima M."/>
            <person name="Schmutz J."/>
            <person name="Slot J.C."/>
            <person name="St John F."/>
            <person name="Stenlid J."/>
            <person name="Sun H."/>
            <person name="Sun S."/>
            <person name="Syed K."/>
            <person name="Tsang A."/>
            <person name="Wiebenga A."/>
            <person name="Young D."/>
            <person name="Pisabarro A."/>
            <person name="Eastwood D.C."/>
            <person name="Martin F."/>
            <person name="Cullen D."/>
            <person name="Grigoriev I.V."/>
            <person name="Hibbett D.S."/>
        </authorList>
    </citation>
    <scope>NUCLEOTIDE SEQUENCE</scope>
    <source>
        <strain evidence="3">FP-58527</strain>
    </source>
</reference>
<dbReference type="Proteomes" id="UP000015241">
    <property type="component" value="Unassembled WGS sequence"/>
</dbReference>
<keyword evidence="3" id="KW-1185">Reference proteome</keyword>
<accession>S8DV07</accession>
<dbReference type="HOGENOM" id="CLU_041942_0_1_1"/>
<dbReference type="eggNOG" id="ENOG502TAEM">
    <property type="taxonomic scope" value="Eukaryota"/>
</dbReference>
<dbReference type="EMBL" id="KE504181">
    <property type="protein sequence ID" value="EPS97001.1"/>
    <property type="molecule type" value="Genomic_DNA"/>
</dbReference>
<gene>
    <name evidence="2" type="ORF">FOMPIDRAFT_116788</name>
</gene>
<evidence type="ECO:0000313" key="2">
    <source>
        <dbReference type="EMBL" id="EPS97001.1"/>
    </source>
</evidence>
<dbReference type="InParanoid" id="S8DV07"/>
<dbReference type="Pfam" id="PF11160">
    <property type="entry name" value="Hva1_TUDOR"/>
    <property type="match status" value="1"/>
</dbReference>
<dbReference type="InterPro" id="IPR021331">
    <property type="entry name" value="Hva1_TUDOR"/>
</dbReference>
<protein>
    <recommendedName>
        <fullName evidence="1">Hypervirulence associated protein TUDOR domain-containing protein</fullName>
    </recommendedName>
</protein>
<evidence type="ECO:0000313" key="3">
    <source>
        <dbReference type="Proteomes" id="UP000015241"/>
    </source>
</evidence>
<dbReference type="OrthoDB" id="3256367at2759"/>
<dbReference type="AlphaFoldDB" id="S8DV07"/>
<name>S8DV07_FOMSC</name>
<evidence type="ECO:0000259" key="1">
    <source>
        <dbReference type="Pfam" id="PF11160"/>
    </source>
</evidence>
<organism evidence="2 3">
    <name type="scientific">Fomitopsis schrenkii</name>
    <name type="common">Brown rot fungus</name>
    <dbReference type="NCBI Taxonomy" id="2126942"/>
    <lineage>
        <taxon>Eukaryota</taxon>
        <taxon>Fungi</taxon>
        <taxon>Dikarya</taxon>
        <taxon>Basidiomycota</taxon>
        <taxon>Agaricomycotina</taxon>
        <taxon>Agaricomycetes</taxon>
        <taxon>Polyporales</taxon>
        <taxon>Fomitopsis</taxon>
    </lineage>
</organism>
<sequence length="424" mass="46457">MSDKLHEGQDVSWRWGGGNAEGKVSEIVEEGKAQVTSNKGNTVTRNAREGDPAVKIARKGVGGGRDIEERECIHVTVTLWHERRDGHLTVTSPDRDRPLATTLRNNKTMDTLSVELHAHIFEYACMDDGSTARSLALVSRYVHAVARPFLYQSLAVRGLPQVRALTDQLAPLPHYLRRIRHLYLTDSDQPCHAVRKAGELEGCEDTCAAVARLLALAAPTLETLALTAACPFTGTTIIGHLFALHLPLLSELAVRGFYPFPAGADAGRPTMPRLRRLYLAGNRSPTGLLGSGGLQDACPALEDLVIEGVFAALGFATEVGRMFRREGEPGYDDEEKEEDLPLPPALRKVVIGPEVLPPKSSLRVRAYHAKMMDLLDCAVRDSAGRVVVRHPLSDACEGLRPSDGRMYELWLDRVAGGDAWWRDA</sequence>